<dbReference type="CDD" id="cd06261">
    <property type="entry name" value="TM_PBP2"/>
    <property type="match status" value="1"/>
</dbReference>
<dbReference type="AlphaFoldDB" id="F9UBC3"/>
<accession>F9UBC3</accession>
<evidence type="ECO:0000256" key="4">
    <source>
        <dbReference type="ARBA" id="ARBA00022692"/>
    </source>
</evidence>
<evidence type="ECO:0000313" key="9">
    <source>
        <dbReference type="EMBL" id="EGV18241.1"/>
    </source>
</evidence>
<dbReference type="GO" id="GO:0010438">
    <property type="term" value="P:cellular response to sulfur starvation"/>
    <property type="evidence" value="ECO:0007669"/>
    <property type="project" value="TreeGrafter"/>
</dbReference>
<feature type="transmembrane region" description="Helical" evidence="7">
    <location>
        <begin position="198"/>
        <end position="218"/>
    </location>
</feature>
<dbReference type="Proteomes" id="UP000005459">
    <property type="component" value="Unassembled WGS sequence"/>
</dbReference>
<evidence type="ECO:0000256" key="7">
    <source>
        <dbReference type="RuleBase" id="RU363032"/>
    </source>
</evidence>
<sequence>MKRLINQRPGPVSTAALALLPFVVLALVYLLASDARLAENPNDKLLPSFTTLAESFVRLTSVPSQRTGEILLWQDTGASLRRLAQGVGISAAIGLILGVALGAIPLIRSGFAPFVAVLSLIPPMAVLPVLFIVFGLGEVSKVVLIIVGITPFIVRDLQQRVQELPRELIIKAQTLGANSWQIVLRVILPQVVPRLIDAVRLSLGTAWLFLISAEAIAATEGLGYRIFLVRRYLAMDVILPYVVWITILAYLTDFLLKQISRRAFPWYHNGEPGR</sequence>
<evidence type="ECO:0000256" key="3">
    <source>
        <dbReference type="ARBA" id="ARBA00022475"/>
    </source>
</evidence>
<dbReference type="Gene3D" id="1.10.3720.10">
    <property type="entry name" value="MetI-like"/>
    <property type="match status" value="1"/>
</dbReference>
<dbReference type="STRING" id="768671.ThimaDRAFT_2225"/>
<organism evidence="9 10">
    <name type="scientific">Thiocapsa marina 5811</name>
    <dbReference type="NCBI Taxonomy" id="768671"/>
    <lineage>
        <taxon>Bacteria</taxon>
        <taxon>Pseudomonadati</taxon>
        <taxon>Pseudomonadota</taxon>
        <taxon>Gammaproteobacteria</taxon>
        <taxon>Chromatiales</taxon>
        <taxon>Chromatiaceae</taxon>
        <taxon>Thiocapsa</taxon>
    </lineage>
</organism>
<comment type="subcellular location">
    <subcellularLocation>
        <location evidence="1 7">Cell membrane</location>
        <topology evidence="1 7">Multi-pass membrane protein</topology>
    </subcellularLocation>
</comment>
<name>F9UBC3_9GAMM</name>
<evidence type="ECO:0000256" key="1">
    <source>
        <dbReference type="ARBA" id="ARBA00004651"/>
    </source>
</evidence>
<proteinExistence type="inferred from homology"/>
<dbReference type="SUPFAM" id="SSF161098">
    <property type="entry name" value="MetI-like"/>
    <property type="match status" value="1"/>
</dbReference>
<dbReference type="RefSeq" id="WP_007193100.1">
    <property type="nucleotide sequence ID" value="NZ_AFWV01000007.1"/>
</dbReference>
<keyword evidence="10" id="KW-1185">Reference proteome</keyword>
<dbReference type="PATRIC" id="fig|768671.3.peg.2356"/>
<keyword evidence="6 7" id="KW-0472">Membrane</keyword>
<protein>
    <submittedName>
        <fullName evidence="9">ABC-type transporter, integral membrane subunit</fullName>
    </submittedName>
</protein>
<gene>
    <name evidence="9" type="ORF">ThimaDRAFT_2225</name>
</gene>
<feature type="domain" description="ABC transmembrane type-1" evidence="8">
    <location>
        <begin position="76"/>
        <end position="256"/>
    </location>
</feature>
<evidence type="ECO:0000259" key="8">
    <source>
        <dbReference type="PROSITE" id="PS50928"/>
    </source>
</evidence>
<dbReference type="GO" id="GO:0005886">
    <property type="term" value="C:plasma membrane"/>
    <property type="evidence" value="ECO:0007669"/>
    <property type="project" value="UniProtKB-SubCell"/>
</dbReference>
<keyword evidence="3" id="KW-1003">Cell membrane</keyword>
<keyword evidence="2 7" id="KW-0813">Transport</keyword>
<feature type="transmembrane region" description="Helical" evidence="7">
    <location>
        <begin position="111"/>
        <end position="133"/>
    </location>
</feature>
<feature type="transmembrane region" description="Helical" evidence="7">
    <location>
        <begin position="12"/>
        <end position="32"/>
    </location>
</feature>
<evidence type="ECO:0000256" key="2">
    <source>
        <dbReference type="ARBA" id="ARBA00022448"/>
    </source>
</evidence>
<feature type="transmembrane region" description="Helical" evidence="7">
    <location>
        <begin position="238"/>
        <end position="256"/>
    </location>
</feature>
<dbReference type="OrthoDB" id="258894at2"/>
<feature type="transmembrane region" description="Helical" evidence="7">
    <location>
        <begin position="83"/>
        <end position="104"/>
    </location>
</feature>
<evidence type="ECO:0000256" key="5">
    <source>
        <dbReference type="ARBA" id="ARBA00022989"/>
    </source>
</evidence>
<dbReference type="InterPro" id="IPR035906">
    <property type="entry name" value="MetI-like_sf"/>
</dbReference>
<comment type="similarity">
    <text evidence="7">Belongs to the binding-protein-dependent transport system permease family.</text>
</comment>
<keyword evidence="5 7" id="KW-1133">Transmembrane helix</keyword>
<dbReference type="EMBL" id="AFWV01000007">
    <property type="protein sequence ID" value="EGV18241.1"/>
    <property type="molecule type" value="Genomic_DNA"/>
</dbReference>
<evidence type="ECO:0000256" key="6">
    <source>
        <dbReference type="ARBA" id="ARBA00023136"/>
    </source>
</evidence>
<keyword evidence="4 7" id="KW-0812">Transmembrane</keyword>
<dbReference type="PANTHER" id="PTHR30151:SF25">
    <property type="entry name" value="TAURINE TRANSPORT SYSTEM PERMEASE PROTEIN TAUC"/>
    <property type="match status" value="1"/>
</dbReference>
<dbReference type="InterPro" id="IPR000515">
    <property type="entry name" value="MetI-like"/>
</dbReference>
<dbReference type="GO" id="GO:0055085">
    <property type="term" value="P:transmembrane transport"/>
    <property type="evidence" value="ECO:0007669"/>
    <property type="project" value="InterPro"/>
</dbReference>
<dbReference type="PROSITE" id="PS50928">
    <property type="entry name" value="ABC_TM1"/>
    <property type="match status" value="1"/>
</dbReference>
<dbReference type="eggNOG" id="COG0600">
    <property type="taxonomic scope" value="Bacteria"/>
</dbReference>
<reference evidence="9 10" key="1">
    <citation type="submission" date="2011-06" db="EMBL/GenBank/DDBJ databases">
        <title>The draft genome of Thiocapsa marina 5811.</title>
        <authorList>
            <consortium name="US DOE Joint Genome Institute (JGI-PGF)"/>
            <person name="Lucas S."/>
            <person name="Han J."/>
            <person name="Cheng J.-F."/>
            <person name="Goodwin L."/>
            <person name="Pitluck S."/>
            <person name="Peters L."/>
            <person name="Land M.L."/>
            <person name="Hauser L."/>
            <person name="Vogl K."/>
            <person name="Liu Z."/>
            <person name="Imhoff J."/>
            <person name="Thiel V."/>
            <person name="Frigaard N.-U."/>
            <person name="Bryant D."/>
            <person name="Woyke T.J."/>
        </authorList>
    </citation>
    <scope>NUCLEOTIDE SEQUENCE [LARGE SCALE GENOMIC DNA]</scope>
    <source>
        <strain evidence="9 10">5811</strain>
    </source>
</reference>
<dbReference type="PANTHER" id="PTHR30151">
    <property type="entry name" value="ALKANE SULFONATE ABC TRANSPORTER-RELATED, MEMBRANE SUBUNIT"/>
    <property type="match status" value="1"/>
</dbReference>
<evidence type="ECO:0000313" key="10">
    <source>
        <dbReference type="Proteomes" id="UP000005459"/>
    </source>
</evidence>
<dbReference type="Pfam" id="PF00528">
    <property type="entry name" value="BPD_transp_1"/>
    <property type="match status" value="1"/>
</dbReference>